<organism evidence="2 3">
    <name type="scientific">Algoriphagus winogradskyi</name>
    <dbReference type="NCBI Taxonomy" id="237017"/>
    <lineage>
        <taxon>Bacteria</taxon>
        <taxon>Pseudomonadati</taxon>
        <taxon>Bacteroidota</taxon>
        <taxon>Cytophagia</taxon>
        <taxon>Cytophagales</taxon>
        <taxon>Cyclobacteriaceae</taxon>
        <taxon>Algoriphagus</taxon>
    </lineage>
</organism>
<dbReference type="InterPro" id="IPR045444">
    <property type="entry name" value="DUF6503"/>
</dbReference>
<feature type="signal peptide" evidence="1">
    <location>
        <begin position="1"/>
        <end position="25"/>
    </location>
</feature>
<evidence type="ECO:0000313" key="2">
    <source>
        <dbReference type="EMBL" id="SMP06772.1"/>
    </source>
</evidence>
<feature type="chain" id="PRO_5045345367" description="Deoxyribose-phosphate aldolase" evidence="1">
    <location>
        <begin position="26"/>
        <end position="257"/>
    </location>
</feature>
<dbReference type="PROSITE" id="PS51257">
    <property type="entry name" value="PROKAR_LIPOPROTEIN"/>
    <property type="match status" value="1"/>
</dbReference>
<proteinExistence type="predicted"/>
<gene>
    <name evidence="2" type="ORF">SAMN06265367_101505</name>
</gene>
<name>A0ABY1NCZ7_9BACT</name>
<dbReference type="Pfam" id="PF20113">
    <property type="entry name" value="DUF6503"/>
    <property type="match status" value="1"/>
</dbReference>
<sequence>MAYTNFRNMKLQYLFLFLCGLTLFSACDSKTEAEKIVDKAIEAHGGESYRNSKVEFDFRDIHYTILKTPDRFEYIREFADSTGNVVDLLNNDGFVRTVNGIKIDTLSEEWIGKYSRSVNSVAYFAFLPYGLNDPSVFKESLGETALNGEKYNLIKVTFAEEGGGEDFDDEFLYWIGTEDSLIDYMAYSYHTDGGGVRMREVSAVQEVGGIRFQNYLNLKPADESVSVEKMQELYEAGKLELLSEINLENINVQPLDK</sequence>
<evidence type="ECO:0000313" key="3">
    <source>
        <dbReference type="Proteomes" id="UP001157915"/>
    </source>
</evidence>
<evidence type="ECO:0008006" key="4">
    <source>
        <dbReference type="Google" id="ProtNLM"/>
    </source>
</evidence>
<reference evidence="2 3" key="1">
    <citation type="submission" date="2017-05" db="EMBL/GenBank/DDBJ databases">
        <authorList>
            <person name="Varghese N."/>
            <person name="Submissions S."/>
        </authorList>
    </citation>
    <scope>NUCLEOTIDE SEQUENCE [LARGE SCALE GENOMIC DNA]</scope>
    <source>
        <strain evidence="2 3">DSM 15360</strain>
    </source>
</reference>
<dbReference type="EMBL" id="FXUA01000001">
    <property type="protein sequence ID" value="SMP06772.1"/>
    <property type="molecule type" value="Genomic_DNA"/>
</dbReference>
<accession>A0ABY1NCZ7</accession>
<comment type="caution">
    <text evidence="2">The sequence shown here is derived from an EMBL/GenBank/DDBJ whole genome shotgun (WGS) entry which is preliminary data.</text>
</comment>
<keyword evidence="1" id="KW-0732">Signal</keyword>
<keyword evidence="3" id="KW-1185">Reference proteome</keyword>
<evidence type="ECO:0000256" key="1">
    <source>
        <dbReference type="SAM" id="SignalP"/>
    </source>
</evidence>
<dbReference type="Proteomes" id="UP001157915">
    <property type="component" value="Unassembled WGS sequence"/>
</dbReference>
<protein>
    <recommendedName>
        <fullName evidence="4">Deoxyribose-phosphate aldolase</fullName>
    </recommendedName>
</protein>